<dbReference type="PROSITE" id="PS50089">
    <property type="entry name" value="ZF_RING_2"/>
    <property type="match status" value="1"/>
</dbReference>
<evidence type="ECO:0000256" key="10">
    <source>
        <dbReference type="ARBA" id="ARBA00023242"/>
    </source>
</evidence>
<evidence type="ECO:0008006" key="20">
    <source>
        <dbReference type="Google" id="ProtNLM"/>
    </source>
</evidence>
<feature type="domain" description="RING-type" evidence="15">
    <location>
        <begin position="18"/>
        <end position="61"/>
    </location>
</feature>
<dbReference type="OrthoDB" id="1923159at2759"/>
<dbReference type="AlphaFoldDB" id="A0A6A5WJW1"/>
<reference evidence="18" key="1">
    <citation type="journal article" date="2020" name="Stud. Mycol.">
        <title>101 Dothideomycetes genomes: a test case for predicting lifestyles and emergence of pathogens.</title>
        <authorList>
            <person name="Haridas S."/>
            <person name="Albert R."/>
            <person name="Binder M."/>
            <person name="Bloem J."/>
            <person name="Labutti K."/>
            <person name="Salamov A."/>
            <person name="Andreopoulos B."/>
            <person name="Baker S."/>
            <person name="Barry K."/>
            <person name="Bills G."/>
            <person name="Bluhm B."/>
            <person name="Cannon C."/>
            <person name="Castanera R."/>
            <person name="Culley D."/>
            <person name="Daum C."/>
            <person name="Ezra D."/>
            <person name="Gonzalez J."/>
            <person name="Henrissat B."/>
            <person name="Kuo A."/>
            <person name="Liang C."/>
            <person name="Lipzen A."/>
            <person name="Lutzoni F."/>
            <person name="Magnuson J."/>
            <person name="Mondo S."/>
            <person name="Nolan M."/>
            <person name="Ohm R."/>
            <person name="Pangilinan J."/>
            <person name="Park H.-J."/>
            <person name="Ramirez L."/>
            <person name="Alfaro M."/>
            <person name="Sun H."/>
            <person name="Tritt A."/>
            <person name="Yoshinaga Y."/>
            <person name="Zwiers L.-H."/>
            <person name="Turgeon B."/>
            <person name="Goodwin S."/>
            <person name="Spatafora J."/>
            <person name="Crous P."/>
            <person name="Grigoriev I."/>
        </authorList>
    </citation>
    <scope>NUCLEOTIDE SEQUENCE</scope>
    <source>
        <strain evidence="18">CBS 123094</strain>
    </source>
</reference>
<dbReference type="GO" id="GO:0005634">
    <property type="term" value="C:nucleus"/>
    <property type="evidence" value="ECO:0007669"/>
    <property type="project" value="UniProtKB-SubCell"/>
</dbReference>
<dbReference type="InterPro" id="IPR003954">
    <property type="entry name" value="RRM_euk-type"/>
</dbReference>
<evidence type="ECO:0000256" key="4">
    <source>
        <dbReference type="ARBA" id="ARBA00022771"/>
    </source>
</evidence>
<dbReference type="SUPFAM" id="SSF54928">
    <property type="entry name" value="RNA-binding domain, RBD"/>
    <property type="match status" value="1"/>
</dbReference>
<dbReference type="FunFam" id="3.30.70.330:FF:000257">
    <property type="entry name" value="CCR4-NOT core complex subunit Not4"/>
    <property type="match status" value="1"/>
</dbReference>
<dbReference type="PANTHER" id="PTHR12603:SF0">
    <property type="entry name" value="CCR4-NOT TRANSCRIPTION COMPLEX SUBUNIT 4"/>
    <property type="match status" value="1"/>
</dbReference>
<dbReference type="Pfam" id="PF00076">
    <property type="entry name" value="RRM_1"/>
    <property type="match status" value="1"/>
</dbReference>
<evidence type="ECO:0000259" key="16">
    <source>
        <dbReference type="PROSITE" id="PS50102"/>
    </source>
</evidence>
<evidence type="ECO:0000256" key="13">
    <source>
        <dbReference type="SAM" id="Coils"/>
    </source>
</evidence>
<dbReference type="GO" id="GO:0051254">
    <property type="term" value="P:positive regulation of RNA metabolic process"/>
    <property type="evidence" value="ECO:0007669"/>
    <property type="project" value="UniProtKB-ARBA"/>
</dbReference>
<evidence type="ECO:0000256" key="14">
    <source>
        <dbReference type="SAM" id="MobiDB-lite"/>
    </source>
</evidence>
<dbReference type="CDD" id="cd16618">
    <property type="entry name" value="mRING-HC-C4C4_CNOT4"/>
    <property type="match status" value="1"/>
</dbReference>
<dbReference type="PROSITE" id="PS50103">
    <property type="entry name" value="ZF_C3H1"/>
    <property type="match status" value="1"/>
</dbReference>
<dbReference type="Gene3D" id="3.30.70.330">
    <property type="match status" value="1"/>
</dbReference>
<organism evidence="18 19">
    <name type="scientific">Amniculicola lignicola CBS 123094</name>
    <dbReference type="NCBI Taxonomy" id="1392246"/>
    <lineage>
        <taxon>Eukaryota</taxon>
        <taxon>Fungi</taxon>
        <taxon>Dikarya</taxon>
        <taxon>Ascomycota</taxon>
        <taxon>Pezizomycotina</taxon>
        <taxon>Dothideomycetes</taxon>
        <taxon>Pleosporomycetidae</taxon>
        <taxon>Pleosporales</taxon>
        <taxon>Amniculicolaceae</taxon>
        <taxon>Amniculicola</taxon>
    </lineage>
</organism>
<dbReference type="EMBL" id="ML977580">
    <property type="protein sequence ID" value="KAF2001952.1"/>
    <property type="molecule type" value="Genomic_DNA"/>
</dbReference>
<dbReference type="GO" id="GO:0000956">
    <property type="term" value="P:nuclear-transcribed mRNA catabolic process"/>
    <property type="evidence" value="ECO:0007669"/>
    <property type="project" value="UniProtKB-ARBA"/>
</dbReference>
<dbReference type="GO" id="GO:0008270">
    <property type="term" value="F:zinc ion binding"/>
    <property type="evidence" value="ECO:0007669"/>
    <property type="project" value="UniProtKB-KW"/>
</dbReference>
<feature type="region of interest" description="Disordered" evidence="14">
    <location>
        <begin position="249"/>
        <end position="393"/>
    </location>
</feature>
<dbReference type="GO" id="GO:0003723">
    <property type="term" value="F:RNA binding"/>
    <property type="evidence" value="ECO:0007669"/>
    <property type="project" value="UniProtKB-UniRule"/>
</dbReference>
<feature type="compositionally biased region" description="Low complexity" evidence="14">
    <location>
        <begin position="449"/>
        <end position="458"/>
    </location>
</feature>
<evidence type="ECO:0000256" key="5">
    <source>
        <dbReference type="ARBA" id="ARBA00022833"/>
    </source>
</evidence>
<feature type="zinc finger region" description="C3H1-type" evidence="12">
    <location>
        <begin position="206"/>
        <end position="233"/>
    </location>
</feature>
<dbReference type="InterPro" id="IPR000571">
    <property type="entry name" value="Znf_CCCH"/>
</dbReference>
<dbReference type="GO" id="GO:0061630">
    <property type="term" value="F:ubiquitin protein ligase activity"/>
    <property type="evidence" value="ECO:0007669"/>
    <property type="project" value="UniProtKB-ARBA"/>
</dbReference>
<evidence type="ECO:0000256" key="12">
    <source>
        <dbReference type="PROSITE-ProRule" id="PRU00723"/>
    </source>
</evidence>
<evidence type="ECO:0000256" key="8">
    <source>
        <dbReference type="ARBA" id="ARBA00023054"/>
    </source>
</evidence>
<evidence type="ECO:0000256" key="6">
    <source>
        <dbReference type="ARBA" id="ARBA00022884"/>
    </source>
</evidence>
<dbReference type="InterPro" id="IPR039780">
    <property type="entry name" value="Mot2"/>
</dbReference>
<keyword evidence="6 11" id="KW-0694">RNA-binding</keyword>
<dbReference type="InterPro" id="IPR039515">
    <property type="entry name" value="NOT4_mRING-HC-C4C4"/>
</dbReference>
<evidence type="ECO:0000256" key="9">
    <source>
        <dbReference type="ARBA" id="ARBA00023163"/>
    </source>
</evidence>
<feature type="compositionally biased region" description="Polar residues" evidence="14">
    <location>
        <begin position="317"/>
        <end position="332"/>
    </location>
</feature>
<dbReference type="Proteomes" id="UP000799779">
    <property type="component" value="Unassembled WGS sequence"/>
</dbReference>
<evidence type="ECO:0000313" key="18">
    <source>
        <dbReference type="EMBL" id="KAF2001952.1"/>
    </source>
</evidence>
<keyword evidence="9" id="KW-0804">Transcription</keyword>
<evidence type="ECO:0000259" key="17">
    <source>
        <dbReference type="PROSITE" id="PS50103"/>
    </source>
</evidence>
<dbReference type="SMART" id="SM00361">
    <property type="entry name" value="RRM_1"/>
    <property type="match status" value="1"/>
</dbReference>
<dbReference type="InterPro" id="IPR000504">
    <property type="entry name" value="RRM_dom"/>
</dbReference>
<keyword evidence="2" id="KW-0678">Repressor</keyword>
<dbReference type="Gene3D" id="3.30.40.10">
    <property type="entry name" value="Zinc/RING finger domain, C3HC4 (zinc finger)"/>
    <property type="match status" value="1"/>
</dbReference>
<keyword evidence="4 12" id="KW-0863">Zinc-finger</keyword>
<evidence type="ECO:0000256" key="7">
    <source>
        <dbReference type="ARBA" id="ARBA00023015"/>
    </source>
</evidence>
<keyword evidence="5 12" id="KW-0862">Zinc</keyword>
<dbReference type="Pfam" id="PF14570">
    <property type="entry name" value="zf-RING_4"/>
    <property type="match status" value="1"/>
</dbReference>
<feature type="domain" description="RRM" evidence="16">
    <location>
        <begin position="123"/>
        <end position="209"/>
    </location>
</feature>
<feature type="compositionally biased region" description="Basic residues" evidence="14">
    <location>
        <begin position="742"/>
        <end position="753"/>
    </location>
</feature>
<accession>A0A6A5WJW1</accession>
<feature type="domain" description="C3H1-type" evidence="17">
    <location>
        <begin position="206"/>
        <end position="233"/>
    </location>
</feature>
<evidence type="ECO:0000256" key="1">
    <source>
        <dbReference type="ARBA" id="ARBA00004123"/>
    </source>
</evidence>
<feature type="compositionally biased region" description="Low complexity" evidence="14">
    <location>
        <begin position="558"/>
        <end position="572"/>
    </location>
</feature>
<evidence type="ECO:0000256" key="11">
    <source>
        <dbReference type="PROSITE-ProRule" id="PRU00176"/>
    </source>
</evidence>
<dbReference type="SUPFAM" id="SSF57850">
    <property type="entry name" value="RING/U-box"/>
    <property type="match status" value="1"/>
</dbReference>
<feature type="coiled-coil region" evidence="13">
    <location>
        <begin position="79"/>
        <end position="112"/>
    </location>
</feature>
<feature type="compositionally biased region" description="Pro residues" evidence="14">
    <location>
        <begin position="367"/>
        <end position="384"/>
    </location>
</feature>
<dbReference type="CDD" id="cd12438">
    <property type="entry name" value="RRM_CNOT4"/>
    <property type="match status" value="1"/>
</dbReference>
<name>A0A6A5WJW1_9PLEO</name>
<dbReference type="InterPro" id="IPR012677">
    <property type="entry name" value="Nucleotide-bd_a/b_plait_sf"/>
</dbReference>
<feature type="region of interest" description="Disordered" evidence="14">
    <location>
        <begin position="420"/>
        <end position="513"/>
    </location>
</feature>
<feature type="region of interest" description="Disordered" evidence="14">
    <location>
        <begin position="556"/>
        <end position="576"/>
    </location>
</feature>
<feature type="compositionally biased region" description="Polar residues" evidence="14">
    <location>
        <begin position="279"/>
        <end position="296"/>
    </location>
</feature>
<dbReference type="PROSITE" id="PS50102">
    <property type="entry name" value="RRM"/>
    <property type="match status" value="1"/>
</dbReference>
<comment type="subcellular location">
    <subcellularLocation>
        <location evidence="1">Nucleus</location>
    </subcellularLocation>
</comment>
<proteinExistence type="predicted"/>
<dbReference type="FunFam" id="3.30.40.10:FF:000006">
    <property type="entry name" value="CCR4-NOT transcription complex subunit 4"/>
    <property type="match status" value="1"/>
</dbReference>
<gene>
    <name evidence="18" type="ORF">P154DRAFT_431839</name>
</gene>
<feature type="region of interest" description="Disordered" evidence="14">
    <location>
        <begin position="709"/>
        <end position="764"/>
    </location>
</feature>
<evidence type="ECO:0000256" key="2">
    <source>
        <dbReference type="ARBA" id="ARBA00022491"/>
    </source>
</evidence>
<dbReference type="PANTHER" id="PTHR12603">
    <property type="entry name" value="CCR4-NOT TRANSCRIPTION COMPLEX RELATED"/>
    <property type="match status" value="1"/>
</dbReference>
<keyword evidence="19" id="KW-1185">Reference proteome</keyword>
<feature type="compositionally biased region" description="Basic and acidic residues" evidence="14">
    <location>
        <begin position="435"/>
        <end position="448"/>
    </location>
</feature>
<protein>
    <recommendedName>
        <fullName evidence="20">RNA recognition domain-containing protein</fullName>
    </recommendedName>
</protein>
<dbReference type="GO" id="GO:0016567">
    <property type="term" value="P:protein ubiquitination"/>
    <property type="evidence" value="ECO:0007669"/>
    <property type="project" value="TreeGrafter"/>
</dbReference>
<feature type="compositionally biased region" description="Low complexity" evidence="14">
    <location>
        <begin position="253"/>
        <end position="267"/>
    </location>
</feature>
<dbReference type="InterPro" id="IPR001841">
    <property type="entry name" value="Znf_RING"/>
</dbReference>
<dbReference type="InterPro" id="IPR013083">
    <property type="entry name" value="Znf_RING/FYVE/PHD"/>
</dbReference>
<keyword evidence="8 13" id="KW-0175">Coiled coil</keyword>
<evidence type="ECO:0000259" key="15">
    <source>
        <dbReference type="PROSITE" id="PS50089"/>
    </source>
</evidence>
<keyword evidence="10" id="KW-0539">Nucleus</keyword>
<keyword evidence="3 12" id="KW-0479">Metal-binding</keyword>
<dbReference type="InterPro" id="IPR035979">
    <property type="entry name" value="RBD_domain_sf"/>
</dbReference>
<evidence type="ECO:0000256" key="3">
    <source>
        <dbReference type="ARBA" id="ARBA00022723"/>
    </source>
</evidence>
<dbReference type="GO" id="GO:0030015">
    <property type="term" value="C:CCR4-NOT core complex"/>
    <property type="evidence" value="ECO:0007669"/>
    <property type="project" value="UniProtKB-ARBA"/>
</dbReference>
<keyword evidence="7" id="KW-0805">Transcription regulation</keyword>
<sequence>MSRIQQDQFVDDDEDECCPLCVEEFDLSDKNFRPCPCGYQICQFCFNNIRTTMNGLCPACRRPYDESTIEFKNITPEEMAKHKQQIMQKAKKNAAMRQKEAQKAEADSLSRKHLAGLRVVQKNLVYVTGLTPTIREDRLLDTLRGDDYFGQYGKIIKIVVSKAKENAQYQQSVGVYVTFARKEDAASCIAAVDGSQNGERTLRAQYGTTKYCSAYLRGEQCNNRNCMFLHEPGEENDSFTRQDLSLMNSISTQQPAQSQSSQNAPPQHRGPPVAAATPMNRQESSEAPSPTQSTNAPGLPPTASWGSKVTLERRTSRSTSASNPSPMTSNAVPVQLGKPAKVEEPSTKKKGKDKDKSEQTSKSATPQPQPQPTPAPVSRPPKPRIPGFDDLLTRLKDPNFKFVFSSAMLSAEDMEEIKNFPSLLDPNGGAKRRAMKDQEREKELELLRQAEAQAATQAVSPSDGEETVETTMGGSLQLGGEPEERPEAGLGHSNQHSMAPPGQHNLGAGLFGQNNLPDDFQGLNLNNRPLTTQQQQQLLLLKSQPPQSAGLLSTFGTAQAQQQPHAQAGAPGHARHASRFSFANDSASASASVQPVANQKLMSQQASMMPKNAGHFNQMVQHQQLSGQFYTSGVQGPPPGLKATGTPPVSGGGMFSQGHVFATGGYGANANNRNNEAMYQDLLRGRNVDGGARVADAGKRESMFPSFLHQHPATSTPAPASGLISFPYGPSPGAYQESGSQKSKKKGKKHRHANTSSSGGGVVDVQDPSILQARLHQGGGMVGQGLYAGQGQGGFSSLYANNNYGGGAGRW</sequence>
<feature type="compositionally biased region" description="Basic and acidic residues" evidence="14">
    <location>
        <begin position="340"/>
        <end position="359"/>
    </location>
</feature>
<dbReference type="InterPro" id="IPR034261">
    <property type="entry name" value="CNOT4_RRM"/>
</dbReference>
<evidence type="ECO:0000313" key="19">
    <source>
        <dbReference type="Proteomes" id="UP000799779"/>
    </source>
</evidence>
<dbReference type="GO" id="GO:0010557">
    <property type="term" value="P:positive regulation of macromolecule biosynthetic process"/>
    <property type="evidence" value="ECO:0007669"/>
    <property type="project" value="UniProtKB-ARBA"/>
</dbReference>